<feature type="transmembrane region" description="Helical" evidence="1">
    <location>
        <begin position="377"/>
        <end position="398"/>
    </location>
</feature>
<evidence type="ECO:0008006" key="4">
    <source>
        <dbReference type="Google" id="ProtNLM"/>
    </source>
</evidence>
<name>A0A229NUE4_9BACL</name>
<reference evidence="2 3" key="1">
    <citation type="submission" date="2017-07" db="EMBL/GenBank/DDBJ databases">
        <title>Paenibacillus herberti R33 genome sequencing and assembly.</title>
        <authorList>
            <person name="Su W."/>
        </authorList>
    </citation>
    <scope>NUCLEOTIDE SEQUENCE [LARGE SCALE GENOMIC DNA]</scope>
    <source>
        <strain evidence="2 3">R33</strain>
    </source>
</reference>
<feature type="transmembrane region" description="Helical" evidence="1">
    <location>
        <begin position="229"/>
        <end position="247"/>
    </location>
</feature>
<evidence type="ECO:0000256" key="1">
    <source>
        <dbReference type="SAM" id="Phobius"/>
    </source>
</evidence>
<dbReference type="Proteomes" id="UP000215145">
    <property type="component" value="Unassembled WGS sequence"/>
</dbReference>
<feature type="transmembrane region" description="Helical" evidence="1">
    <location>
        <begin position="442"/>
        <end position="462"/>
    </location>
</feature>
<dbReference type="RefSeq" id="WP_089526187.1">
    <property type="nucleotide sequence ID" value="NZ_NMUQ01000003.1"/>
</dbReference>
<comment type="caution">
    <text evidence="2">The sequence shown here is derived from an EMBL/GenBank/DDBJ whole genome shotgun (WGS) entry which is preliminary data.</text>
</comment>
<feature type="transmembrane region" description="Helical" evidence="1">
    <location>
        <begin position="7"/>
        <end position="24"/>
    </location>
</feature>
<evidence type="ECO:0000313" key="3">
    <source>
        <dbReference type="Proteomes" id="UP000215145"/>
    </source>
</evidence>
<organism evidence="2 3">
    <name type="scientific">Paenibacillus herberti</name>
    <dbReference type="NCBI Taxonomy" id="1619309"/>
    <lineage>
        <taxon>Bacteria</taxon>
        <taxon>Bacillati</taxon>
        <taxon>Bacillota</taxon>
        <taxon>Bacilli</taxon>
        <taxon>Bacillales</taxon>
        <taxon>Paenibacillaceae</taxon>
        <taxon>Paenibacillus</taxon>
    </lineage>
</organism>
<dbReference type="AlphaFoldDB" id="A0A229NUE4"/>
<keyword evidence="1" id="KW-0812">Transmembrane</keyword>
<dbReference type="EMBL" id="NMUQ01000003">
    <property type="protein sequence ID" value="OXM13482.1"/>
    <property type="molecule type" value="Genomic_DNA"/>
</dbReference>
<keyword evidence="1" id="KW-0472">Membrane</keyword>
<accession>A0A229NUE4</accession>
<feature type="transmembrane region" description="Helical" evidence="1">
    <location>
        <begin position="155"/>
        <end position="175"/>
    </location>
</feature>
<evidence type="ECO:0000313" key="2">
    <source>
        <dbReference type="EMBL" id="OXM13482.1"/>
    </source>
</evidence>
<feature type="transmembrane region" description="Helical" evidence="1">
    <location>
        <begin position="126"/>
        <end position="143"/>
    </location>
</feature>
<dbReference type="OrthoDB" id="129479at2"/>
<gene>
    <name evidence="2" type="ORF">CGZ75_20795</name>
</gene>
<feature type="transmembrane region" description="Helical" evidence="1">
    <location>
        <begin position="410"/>
        <end position="430"/>
    </location>
</feature>
<proteinExistence type="predicted"/>
<keyword evidence="1" id="KW-1133">Transmembrane helix</keyword>
<keyword evidence="3" id="KW-1185">Reference proteome</keyword>
<protein>
    <recommendedName>
        <fullName evidence="4">Glycosyltransferase RgtA/B/C/D-like domain-containing protein</fullName>
    </recommendedName>
</protein>
<feature type="transmembrane region" description="Helical" evidence="1">
    <location>
        <begin position="187"/>
        <end position="217"/>
    </location>
</feature>
<sequence length="483" mass="54331">MRDRLRLEYIAGAGAAGILIWLLFTSPFVGMADNGDFLRVMMTAGLDYNPASVTYEDRFFGWANSVFAYDNIRGVYITSQLIPVFVARTFGWLYDGSLFNIRFLGAVYGALLVAAIFMIVRSGRGISLGAAFTLGAGMLFFFLDIHYVAYFNSFFAEPLSLVFLLLTVGAGVRLSQQEKPTIGAANFFFFCIFMLVCSKLQNTPLGIVMGLYCLRLLPLRWDKAWRRCVIWGCSMLFLLSTLLYLFAPDGLKQINLYQTVFFGILNKSPDVKGDLQDLGLPEKLAVNAGTNYFQSDAPIKQDAPEMQGDFYDRMSHGKVMLYYVTHPQRLMGLLERAVEYGVNMRIGYLGNYEKAEGQPPLTLSNNYSAWSTFKAKYMPSSLLFLVLFYLVYYAVCVMEWLRSRSTASRITAEMLMLIGFVGLFSLVVPVMGDGMADINKHLFLYSAAFDMMLLASAAWLVHRIGVIISSRRSSRSAYGSYRF</sequence>
<feature type="transmembrane region" description="Helical" evidence="1">
    <location>
        <begin position="101"/>
        <end position="120"/>
    </location>
</feature>